<evidence type="ECO:0000313" key="2">
    <source>
        <dbReference type="Proteomes" id="UP000190648"/>
    </source>
</evidence>
<accession>A0A1V4KCR4</accession>
<organism evidence="1 2">
    <name type="scientific">Patagioenas fasciata monilis</name>
    <dbReference type="NCBI Taxonomy" id="372326"/>
    <lineage>
        <taxon>Eukaryota</taxon>
        <taxon>Metazoa</taxon>
        <taxon>Chordata</taxon>
        <taxon>Craniata</taxon>
        <taxon>Vertebrata</taxon>
        <taxon>Euteleostomi</taxon>
        <taxon>Archelosauria</taxon>
        <taxon>Archosauria</taxon>
        <taxon>Dinosauria</taxon>
        <taxon>Saurischia</taxon>
        <taxon>Theropoda</taxon>
        <taxon>Coelurosauria</taxon>
        <taxon>Aves</taxon>
        <taxon>Neognathae</taxon>
        <taxon>Neoaves</taxon>
        <taxon>Columbimorphae</taxon>
        <taxon>Columbiformes</taxon>
        <taxon>Columbidae</taxon>
        <taxon>Patagioenas</taxon>
    </lineage>
</organism>
<comment type="caution">
    <text evidence="1">The sequence shown here is derived from an EMBL/GenBank/DDBJ whole genome shotgun (WGS) entry which is preliminary data.</text>
</comment>
<evidence type="ECO:0000313" key="1">
    <source>
        <dbReference type="EMBL" id="OPJ82260.1"/>
    </source>
</evidence>
<keyword evidence="2" id="KW-1185">Reference proteome</keyword>
<dbReference type="Proteomes" id="UP000190648">
    <property type="component" value="Unassembled WGS sequence"/>
</dbReference>
<sequence length="75" mass="8882">MLNEICDSSEGCCFVLPVKRCSVAARLAELQGTDHWSLTRRGARRSRWRFCTEEYQSWRVVHLVLLWTKELLRLD</sequence>
<dbReference type="EMBL" id="LSYS01003733">
    <property type="protein sequence ID" value="OPJ82260.1"/>
    <property type="molecule type" value="Genomic_DNA"/>
</dbReference>
<proteinExistence type="predicted"/>
<reference evidence="1 2" key="1">
    <citation type="submission" date="2016-02" db="EMBL/GenBank/DDBJ databases">
        <title>Band-tailed pigeon sequencing and assembly.</title>
        <authorList>
            <person name="Soares A.E."/>
            <person name="Novak B.J."/>
            <person name="Rice E.S."/>
            <person name="O'Connell B."/>
            <person name="Chang D."/>
            <person name="Weber S."/>
            <person name="Shapiro B."/>
        </authorList>
    </citation>
    <scope>NUCLEOTIDE SEQUENCE [LARGE SCALE GENOMIC DNA]</scope>
    <source>
        <strain evidence="1">BTP2013</strain>
        <tissue evidence="1">Blood</tissue>
    </source>
</reference>
<gene>
    <name evidence="1" type="ORF">AV530_010251</name>
</gene>
<dbReference type="AlphaFoldDB" id="A0A1V4KCR4"/>
<protein>
    <submittedName>
        <fullName evidence="1">Uncharacterized protein</fullName>
    </submittedName>
</protein>
<name>A0A1V4KCR4_PATFA</name>